<feature type="domain" description="Activator of Hsp90 ATPase homologue 1/2-like C-terminal" evidence="2">
    <location>
        <begin position="17"/>
        <end position="137"/>
    </location>
</feature>
<dbReference type="InterPro" id="IPR023393">
    <property type="entry name" value="START-like_dom_sf"/>
</dbReference>
<dbReference type="Proteomes" id="UP000595460">
    <property type="component" value="Chromosome"/>
</dbReference>
<reference evidence="3 4" key="1">
    <citation type="submission" date="2021-01" db="EMBL/GenBank/DDBJ databases">
        <title>Genome seq and assembly of Devosia sp. G19.</title>
        <authorList>
            <person name="Chhetri G."/>
        </authorList>
    </citation>
    <scope>NUCLEOTIDE SEQUENCE [LARGE SCALE GENOMIC DNA]</scope>
    <source>
        <strain evidence="3 4">G19</strain>
    </source>
</reference>
<evidence type="ECO:0000313" key="3">
    <source>
        <dbReference type="EMBL" id="QQR37410.1"/>
    </source>
</evidence>
<comment type="similarity">
    <text evidence="1">Belongs to the AHA1 family.</text>
</comment>
<name>A0ABX7BZL4_9HYPH</name>
<evidence type="ECO:0000256" key="1">
    <source>
        <dbReference type="ARBA" id="ARBA00006817"/>
    </source>
</evidence>
<dbReference type="Gene3D" id="3.30.530.20">
    <property type="match status" value="1"/>
</dbReference>
<sequence>MNQNDYTSHFVVKSDPAAVYAAIVAVRDWWGGEIEGDADRIGGEFTYRFKDLHASRQRVTELMPGRKVAWHVVDGAINFVADPSEWTGTDIVFDITPVAGGTEVRITHVGLVPQKECFEDCSQGWNYYFGGSLKSFIETSAVKQAS</sequence>
<organism evidence="3 4">
    <name type="scientific">Devosia oryziradicis</name>
    <dbReference type="NCBI Taxonomy" id="2801335"/>
    <lineage>
        <taxon>Bacteria</taxon>
        <taxon>Pseudomonadati</taxon>
        <taxon>Pseudomonadota</taxon>
        <taxon>Alphaproteobacteria</taxon>
        <taxon>Hyphomicrobiales</taxon>
        <taxon>Devosiaceae</taxon>
        <taxon>Devosia</taxon>
    </lineage>
</organism>
<dbReference type="EMBL" id="CP068047">
    <property type="protein sequence ID" value="QQR37410.1"/>
    <property type="molecule type" value="Genomic_DNA"/>
</dbReference>
<dbReference type="SUPFAM" id="SSF55961">
    <property type="entry name" value="Bet v1-like"/>
    <property type="match status" value="1"/>
</dbReference>
<proteinExistence type="inferred from homology"/>
<keyword evidence="4" id="KW-1185">Reference proteome</keyword>
<evidence type="ECO:0000313" key="4">
    <source>
        <dbReference type="Proteomes" id="UP000595460"/>
    </source>
</evidence>
<gene>
    <name evidence="3" type="ORF">JI749_07320</name>
</gene>
<evidence type="ECO:0000259" key="2">
    <source>
        <dbReference type="Pfam" id="PF08327"/>
    </source>
</evidence>
<dbReference type="InterPro" id="IPR013538">
    <property type="entry name" value="ASHA1/2-like_C"/>
</dbReference>
<protein>
    <submittedName>
        <fullName evidence="3">SRPBCC domain-containing protein</fullName>
    </submittedName>
</protein>
<dbReference type="RefSeq" id="WP_201661604.1">
    <property type="nucleotide sequence ID" value="NZ_CP068047.1"/>
</dbReference>
<accession>A0ABX7BZL4</accession>
<dbReference type="Pfam" id="PF08327">
    <property type="entry name" value="AHSA1"/>
    <property type="match status" value="1"/>
</dbReference>
<dbReference type="CDD" id="cd07814">
    <property type="entry name" value="SRPBCC_CalC_Aha1-like"/>
    <property type="match status" value="1"/>
</dbReference>